<proteinExistence type="predicted"/>
<sequence length="86" mass="9673">MLVQSAAKENIASWSDLASEIEFLFDQIVNNPRFHQALEKNIMRTRAVCVRELDGPAGANLSSIELFLWDCSNSHLNGTSFPFFVL</sequence>
<evidence type="ECO:0000313" key="2">
    <source>
        <dbReference type="Proteomes" id="UP000641588"/>
    </source>
</evidence>
<comment type="caution">
    <text evidence="1">The sequence shown here is derived from an EMBL/GenBank/DDBJ whole genome shotgun (WGS) entry which is preliminary data.</text>
</comment>
<gene>
    <name evidence="1" type="ORF">GC093_10190</name>
</gene>
<evidence type="ECO:0000313" key="1">
    <source>
        <dbReference type="EMBL" id="NOU93587.1"/>
    </source>
</evidence>
<accession>A0A972GTJ7</accession>
<dbReference type="AlphaFoldDB" id="A0A972GTJ7"/>
<dbReference type="Proteomes" id="UP000641588">
    <property type="component" value="Unassembled WGS sequence"/>
</dbReference>
<dbReference type="RefSeq" id="WP_171651789.1">
    <property type="nucleotide sequence ID" value="NZ_WHOD01000049.1"/>
</dbReference>
<name>A0A972GTJ7_9BACL</name>
<protein>
    <submittedName>
        <fullName evidence="1">Uncharacterized protein</fullName>
    </submittedName>
</protein>
<reference evidence="1" key="1">
    <citation type="submission" date="2019-10" db="EMBL/GenBank/DDBJ databases">
        <title>Description of Paenibacillus glebae sp. nov.</title>
        <authorList>
            <person name="Carlier A."/>
            <person name="Qi S."/>
        </authorList>
    </citation>
    <scope>NUCLEOTIDE SEQUENCE</scope>
    <source>
        <strain evidence="1">LMG 31456</strain>
    </source>
</reference>
<organism evidence="1 2">
    <name type="scientific">Paenibacillus foliorum</name>
    <dbReference type="NCBI Taxonomy" id="2654974"/>
    <lineage>
        <taxon>Bacteria</taxon>
        <taxon>Bacillati</taxon>
        <taxon>Bacillota</taxon>
        <taxon>Bacilli</taxon>
        <taxon>Bacillales</taxon>
        <taxon>Paenibacillaceae</taxon>
        <taxon>Paenibacillus</taxon>
    </lineage>
</organism>
<dbReference type="EMBL" id="WHOD01000049">
    <property type="protein sequence ID" value="NOU93587.1"/>
    <property type="molecule type" value="Genomic_DNA"/>
</dbReference>
<keyword evidence="2" id="KW-1185">Reference proteome</keyword>